<sequence>MQCGRTRESGLLAGPRGDRPRDPVRGYQQLANLNTTAAKRAAGARGLASDPSQQIGQEQSAGNWELGSGIWDLGSGIWELGTGIWELASGIWDLGSGVGRLGAVQRSSRLGQTTKQDVHEDPWLDLRLERKSPHRTASAASPPNR</sequence>
<dbReference type="EMBL" id="MZNU01000142">
    <property type="protein sequence ID" value="OWP04020.1"/>
    <property type="molecule type" value="Genomic_DNA"/>
</dbReference>
<keyword evidence="3" id="KW-1185">Reference proteome</keyword>
<accession>A0A218Z8V2</accession>
<comment type="caution">
    <text evidence="2">The sequence shown here is derived from an EMBL/GenBank/DDBJ whole genome shotgun (WGS) entry which is preliminary data.</text>
</comment>
<dbReference type="OrthoDB" id="2444762at2759"/>
<feature type="region of interest" description="Disordered" evidence="1">
    <location>
        <begin position="41"/>
        <end position="61"/>
    </location>
</feature>
<feature type="compositionally biased region" description="Basic and acidic residues" evidence="1">
    <location>
        <begin position="116"/>
        <end position="131"/>
    </location>
</feature>
<evidence type="ECO:0000313" key="2">
    <source>
        <dbReference type="EMBL" id="OWP04020.1"/>
    </source>
</evidence>
<proteinExistence type="predicted"/>
<gene>
    <name evidence="2" type="ORF">B2J93_8401</name>
</gene>
<organism evidence="2 3">
    <name type="scientific">Diplocarpon coronariae</name>
    <dbReference type="NCBI Taxonomy" id="2795749"/>
    <lineage>
        <taxon>Eukaryota</taxon>
        <taxon>Fungi</taxon>
        <taxon>Dikarya</taxon>
        <taxon>Ascomycota</taxon>
        <taxon>Pezizomycotina</taxon>
        <taxon>Leotiomycetes</taxon>
        <taxon>Helotiales</taxon>
        <taxon>Drepanopezizaceae</taxon>
        <taxon>Diplocarpon</taxon>
    </lineage>
</organism>
<dbReference type="Proteomes" id="UP000242519">
    <property type="component" value="Unassembled WGS sequence"/>
</dbReference>
<feature type="region of interest" description="Disordered" evidence="1">
    <location>
        <begin position="1"/>
        <end position="25"/>
    </location>
</feature>
<evidence type="ECO:0000256" key="1">
    <source>
        <dbReference type="SAM" id="MobiDB-lite"/>
    </source>
</evidence>
<evidence type="ECO:0000313" key="3">
    <source>
        <dbReference type="Proteomes" id="UP000242519"/>
    </source>
</evidence>
<feature type="compositionally biased region" description="Polar residues" evidence="1">
    <location>
        <begin position="106"/>
        <end position="115"/>
    </location>
</feature>
<dbReference type="InParanoid" id="A0A218Z8V2"/>
<name>A0A218Z8V2_9HELO</name>
<feature type="compositionally biased region" description="Polar residues" evidence="1">
    <location>
        <begin position="50"/>
        <end position="61"/>
    </location>
</feature>
<protein>
    <submittedName>
        <fullName evidence="2">Uncharacterized protein</fullName>
    </submittedName>
</protein>
<reference evidence="2 3" key="1">
    <citation type="submission" date="2017-04" db="EMBL/GenBank/DDBJ databases">
        <title>Draft genome sequence of Marssonina coronaria NL1: causal agent of apple blotch.</title>
        <authorList>
            <person name="Cheng Q."/>
        </authorList>
    </citation>
    <scope>NUCLEOTIDE SEQUENCE [LARGE SCALE GENOMIC DNA]</scope>
    <source>
        <strain evidence="2 3">NL1</strain>
    </source>
</reference>
<dbReference type="AlphaFoldDB" id="A0A218Z8V2"/>
<feature type="region of interest" description="Disordered" evidence="1">
    <location>
        <begin position="106"/>
        <end position="145"/>
    </location>
</feature>